<gene>
    <name evidence="1" type="ORF">D0Y96_14825</name>
</gene>
<evidence type="ECO:0008006" key="3">
    <source>
        <dbReference type="Google" id="ProtNLM"/>
    </source>
</evidence>
<evidence type="ECO:0000313" key="1">
    <source>
        <dbReference type="EMBL" id="RFU15722.1"/>
    </source>
</evidence>
<sequence length="397" mass="43969">MRSGCTDHTPTTTTTSNSRGISMSFRALQVAAILGVSAFLALASGPSGLAQNTPRTPTGTFSLVSVPSGMELLAPDGKVVLEYVTVRPDNIGLTAPSAAYFDPVNTPSGERVTNVAPNDHPHHRGIFFGFMNSEFHVPSDYRNAAPDHAVKGFTVERGDFWAWGAYAPREGRIIQNRSVKLIEADADHAQVEIHNDWLIDNHKMLDETDEAIVSEHDGMYVLDLYYRLAPLYDYEILQSAFGGFDFQAQKYGESYFSTAAGKVTLPDPHYSYPLTDWPSEPWYDYTIKLASDGKTVGAAVIDHPLNPPSLWHNARYLWMVSPCITALGPLTITPNAALTLRYRVVVHDGPPQTDAIQKLAEEWRGKNEDPFVHPTKTYNDMLPPHTTYYNTVLSQLP</sequence>
<name>A0A372IL89_9BACT</name>
<accession>A0A372IL89</accession>
<dbReference type="InterPro" id="IPR029475">
    <property type="entry name" value="DUF6807"/>
</dbReference>
<dbReference type="Pfam" id="PF14100">
    <property type="entry name" value="DUF6807"/>
    <property type="match status" value="1"/>
</dbReference>
<keyword evidence="2" id="KW-1185">Reference proteome</keyword>
<reference evidence="1 2" key="1">
    <citation type="submission" date="2018-08" db="EMBL/GenBank/DDBJ databases">
        <title>Acidipila sp. 4G-K13, an acidobacterium isolated from forest soil.</title>
        <authorList>
            <person name="Gao Z.-H."/>
            <person name="Qiu L.-H."/>
        </authorList>
    </citation>
    <scope>NUCLEOTIDE SEQUENCE [LARGE SCALE GENOMIC DNA]</scope>
    <source>
        <strain evidence="1 2">4G-K13</strain>
    </source>
</reference>
<dbReference type="AlphaFoldDB" id="A0A372IL89"/>
<comment type="caution">
    <text evidence="1">The sequence shown here is derived from an EMBL/GenBank/DDBJ whole genome shotgun (WGS) entry which is preliminary data.</text>
</comment>
<dbReference type="EMBL" id="QVQT01000005">
    <property type="protein sequence ID" value="RFU15722.1"/>
    <property type="molecule type" value="Genomic_DNA"/>
</dbReference>
<protein>
    <recommendedName>
        <fullName evidence="3">Methane oxygenase PmoA</fullName>
    </recommendedName>
</protein>
<dbReference type="Proteomes" id="UP000264702">
    <property type="component" value="Unassembled WGS sequence"/>
</dbReference>
<proteinExistence type="predicted"/>
<organism evidence="1 2">
    <name type="scientific">Paracidobacterium acidisoli</name>
    <dbReference type="NCBI Taxonomy" id="2303751"/>
    <lineage>
        <taxon>Bacteria</taxon>
        <taxon>Pseudomonadati</taxon>
        <taxon>Acidobacteriota</taxon>
        <taxon>Terriglobia</taxon>
        <taxon>Terriglobales</taxon>
        <taxon>Acidobacteriaceae</taxon>
        <taxon>Paracidobacterium</taxon>
    </lineage>
</organism>
<evidence type="ECO:0000313" key="2">
    <source>
        <dbReference type="Proteomes" id="UP000264702"/>
    </source>
</evidence>